<keyword evidence="2" id="KW-1185">Reference proteome</keyword>
<evidence type="ECO:0008006" key="3">
    <source>
        <dbReference type="Google" id="ProtNLM"/>
    </source>
</evidence>
<organism evidence="1 2">
    <name type="scientific">Aspergillus ellipticus CBS 707.79</name>
    <dbReference type="NCBI Taxonomy" id="1448320"/>
    <lineage>
        <taxon>Eukaryota</taxon>
        <taxon>Fungi</taxon>
        <taxon>Dikarya</taxon>
        <taxon>Ascomycota</taxon>
        <taxon>Pezizomycotina</taxon>
        <taxon>Eurotiomycetes</taxon>
        <taxon>Eurotiomycetidae</taxon>
        <taxon>Eurotiales</taxon>
        <taxon>Aspergillaceae</taxon>
        <taxon>Aspergillus</taxon>
        <taxon>Aspergillus subgen. Circumdati</taxon>
    </lineage>
</organism>
<dbReference type="Proteomes" id="UP000247810">
    <property type="component" value="Unassembled WGS sequence"/>
</dbReference>
<accession>A0A319D775</accession>
<name>A0A319D775_9EURO</name>
<sequence length="236" mass="26556">MAVFIRKSIDRVNHLITMSLESITPSKIKNAFQAPHEHNTRFQATLKEPHPCIACGTTTARGLLFKAPCREGHYYCKPCLSRFFETTLVPKCCGIAIRAQEIRLFMGGEFRKKTRLARARLAGKNPTLCYNCETYLAAPKPSSLKARCLACRKWTCPICRKHGHKWRHSDAEIESQKCRTCDGWKHRGPCPDGTDKLLTLIKASGWKRLVGVTMFAVRAEQTYVIAVVTSTANVGM</sequence>
<dbReference type="AlphaFoldDB" id="A0A319D775"/>
<dbReference type="VEuPathDB" id="FungiDB:BO71DRAFT_442028"/>
<gene>
    <name evidence="1" type="ORF">BO71DRAFT_442028</name>
</gene>
<dbReference type="OrthoDB" id="10009520at2759"/>
<evidence type="ECO:0000313" key="1">
    <source>
        <dbReference type="EMBL" id="PYH93049.1"/>
    </source>
</evidence>
<dbReference type="EMBL" id="KZ825901">
    <property type="protein sequence ID" value="PYH93049.1"/>
    <property type="molecule type" value="Genomic_DNA"/>
</dbReference>
<dbReference type="STRING" id="1448320.A0A319D775"/>
<reference evidence="1 2" key="1">
    <citation type="submission" date="2018-02" db="EMBL/GenBank/DDBJ databases">
        <title>The genomes of Aspergillus section Nigri reveals drivers in fungal speciation.</title>
        <authorList>
            <consortium name="DOE Joint Genome Institute"/>
            <person name="Vesth T.C."/>
            <person name="Nybo J."/>
            <person name="Theobald S."/>
            <person name="Brandl J."/>
            <person name="Frisvad J.C."/>
            <person name="Nielsen K.F."/>
            <person name="Lyhne E.K."/>
            <person name="Kogle M.E."/>
            <person name="Kuo A."/>
            <person name="Riley R."/>
            <person name="Clum A."/>
            <person name="Nolan M."/>
            <person name="Lipzen A."/>
            <person name="Salamov A."/>
            <person name="Henrissat B."/>
            <person name="Wiebenga A."/>
            <person name="De vries R.P."/>
            <person name="Grigoriev I.V."/>
            <person name="Mortensen U.H."/>
            <person name="Andersen M.R."/>
            <person name="Baker S.E."/>
        </authorList>
    </citation>
    <scope>NUCLEOTIDE SEQUENCE [LARGE SCALE GENOMIC DNA]</scope>
    <source>
        <strain evidence="1 2">CBS 707.79</strain>
    </source>
</reference>
<evidence type="ECO:0000313" key="2">
    <source>
        <dbReference type="Proteomes" id="UP000247810"/>
    </source>
</evidence>
<proteinExistence type="predicted"/>
<protein>
    <recommendedName>
        <fullName evidence="3">RING-type domain-containing protein</fullName>
    </recommendedName>
</protein>